<dbReference type="InterPro" id="IPR013216">
    <property type="entry name" value="Methyltransf_11"/>
</dbReference>
<evidence type="ECO:0000259" key="1">
    <source>
        <dbReference type="Pfam" id="PF08241"/>
    </source>
</evidence>
<gene>
    <name evidence="2" type="ORF">ACFSUC_08880</name>
</gene>
<dbReference type="Proteomes" id="UP001597497">
    <property type="component" value="Unassembled WGS sequence"/>
</dbReference>
<dbReference type="Gene3D" id="3.40.50.150">
    <property type="entry name" value="Vaccinia Virus protein VP39"/>
    <property type="match status" value="1"/>
</dbReference>
<organism evidence="2 3">
    <name type="scientific">Marinicrinis sediminis</name>
    <dbReference type="NCBI Taxonomy" id="1652465"/>
    <lineage>
        <taxon>Bacteria</taxon>
        <taxon>Bacillati</taxon>
        <taxon>Bacillota</taxon>
        <taxon>Bacilli</taxon>
        <taxon>Bacillales</taxon>
        <taxon>Paenibacillaceae</taxon>
    </lineage>
</organism>
<keyword evidence="3" id="KW-1185">Reference proteome</keyword>
<accession>A0ABW5R9Q5</accession>
<keyword evidence="2" id="KW-0489">Methyltransferase</keyword>
<dbReference type="GO" id="GO:0032259">
    <property type="term" value="P:methylation"/>
    <property type="evidence" value="ECO:0007669"/>
    <property type="project" value="UniProtKB-KW"/>
</dbReference>
<dbReference type="SUPFAM" id="SSF53335">
    <property type="entry name" value="S-adenosyl-L-methionine-dependent methyltransferases"/>
    <property type="match status" value="1"/>
</dbReference>
<evidence type="ECO:0000313" key="2">
    <source>
        <dbReference type="EMBL" id="MFD2671718.1"/>
    </source>
</evidence>
<reference evidence="3" key="1">
    <citation type="journal article" date="2019" name="Int. J. Syst. Evol. Microbiol.">
        <title>The Global Catalogue of Microorganisms (GCM) 10K type strain sequencing project: providing services to taxonomists for standard genome sequencing and annotation.</title>
        <authorList>
            <consortium name="The Broad Institute Genomics Platform"/>
            <consortium name="The Broad Institute Genome Sequencing Center for Infectious Disease"/>
            <person name="Wu L."/>
            <person name="Ma J."/>
        </authorList>
    </citation>
    <scope>NUCLEOTIDE SEQUENCE [LARGE SCALE GENOMIC DNA]</scope>
    <source>
        <strain evidence="3">KCTC 33676</strain>
    </source>
</reference>
<feature type="domain" description="Methyltransferase type 11" evidence="1">
    <location>
        <begin position="52"/>
        <end position="146"/>
    </location>
</feature>
<keyword evidence="2" id="KW-0808">Transferase</keyword>
<dbReference type="EMBL" id="JBHUMM010000014">
    <property type="protein sequence ID" value="MFD2671718.1"/>
    <property type="molecule type" value="Genomic_DNA"/>
</dbReference>
<dbReference type="GO" id="GO:0008168">
    <property type="term" value="F:methyltransferase activity"/>
    <property type="evidence" value="ECO:0007669"/>
    <property type="project" value="UniProtKB-KW"/>
</dbReference>
<dbReference type="EC" id="2.1.1.-" evidence="2"/>
<dbReference type="InterPro" id="IPR029063">
    <property type="entry name" value="SAM-dependent_MTases_sf"/>
</dbReference>
<dbReference type="RefSeq" id="WP_379929192.1">
    <property type="nucleotide sequence ID" value="NZ_JBHUMM010000014.1"/>
</dbReference>
<dbReference type="CDD" id="cd02440">
    <property type="entry name" value="AdoMet_MTases"/>
    <property type="match status" value="1"/>
</dbReference>
<proteinExistence type="predicted"/>
<name>A0ABW5R9Q5_9BACL</name>
<comment type="caution">
    <text evidence="2">The sequence shown here is derived from an EMBL/GenBank/DDBJ whole genome shotgun (WGS) entry which is preliminary data.</text>
</comment>
<protein>
    <submittedName>
        <fullName evidence="2">Class I SAM-dependent methyltransferase</fullName>
        <ecNumber evidence="2">2.1.1.-</ecNumber>
    </submittedName>
</protein>
<dbReference type="PANTHER" id="PTHR43591">
    <property type="entry name" value="METHYLTRANSFERASE"/>
    <property type="match status" value="1"/>
</dbReference>
<sequence>MFTVRPYIQAIRLLTLTHRVDLFDQLSHSAWYHSALNSFIHTLSLQHTDHHLDIGCGTGWFTLWTAPYTHTSVGLDDNPLMLKRAHHNKLQQETSSNVSYVEGSALRLPFDRHSFDVVTGNMLLPVLPDPVAALSEMFRVLKPNGKAGLFLPTEKLNRVNALPYIKQQQWSGFDASSFLAWSLTGSGFSMDKLNSLLNATTCAYHITHSSYLFNEMALMVVIEKREEHGMTDASGFD</sequence>
<dbReference type="Pfam" id="PF08241">
    <property type="entry name" value="Methyltransf_11"/>
    <property type="match status" value="1"/>
</dbReference>
<dbReference type="PANTHER" id="PTHR43591:SF24">
    <property type="entry name" value="2-METHOXY-6-POLYPRENYL-1,4-BENZOQUINOL METHYLASE, MITOCHONDRIAL"/>
    <property type="match status" value="1"/>
</dbReference>
<evidence type="ECO:0000313" key="3">
    <source>
        <dbReference type="Proteomes" id="UP001597497"/>
    </source>
</evidence>